<dbReference type="PANTHER" id="PTHR30136">
    <property type="entry name" value="HELIX-TURN-HELIX TRANSCRIPTIONAL REGULATOR, ICLR FAMILY"/>
    <property type="match status" value="1"/>
</dbReference>
<evidence type="ECO:0000256" key="2">
    <source>
        <dbReference type="ARBA" id="ARBA00023125"/>
    </source>
</evidence>
<dbReference type="GO" id="GO:0003677">
    <property type="term" value="F:DNA binding"/>
    <property type="evidence" value="ECO:0007669"/>
    <property type="project" value="UniProtKB-KW"/>
</dbReference>
<dbReference type="Gene3D" id="3.30.450.40">
    <property type="match status" value="1"/>
</dbReference>
<dbReference type="PROSITE" id="PS51078">
    <property type="entry name" value="ICLR_ED"/>
    <property type="match status" value="1"/>
</dbReference>
<keyword evidence="2" id="KW-0238">DNA-binding</keyword>
<dbReference type="InterPro" id="IPR050707">
    <property type="entry name" value="HTH_MetabolicPath_Reg"/>
</dbReference>
<dbReference type="Proteomes" id="UP001055111">
    <property type="component" value="Unassembled WGS sequence"/>
</dbReference>
<feature type="domain" description="HTH iclR-type" evidence="4">
    <location>
        <begin position="11"/>
        <end position="73"/>
    </location>
</feature>
<keyword evidence="1" id="KW-0805">Transcription regulation</keyword>
<dbReference type="RefSeq" id="WP_238211503.1">
    <property type="nucleotide sequence ID" value="NZ_BPUS01000003.1"/>
</dbReference>
<dbReference type="SMART" id="SM00346">
    <property type="entry name" value="HTH_ICLR"/>
    <property type="match status" value="1"/>
</dbReference>
<dbReference type="Pfam" id="PF01614">
    <property type="entry name" value="IclR_C"/>
    <property type="match status" value="1"/>
</dbReference>
<dbReference type="SUPFAM" id="SSF55781">
    <property type="entry name" value="GAF domain-like"/>
    <property type="match status" value="1"/>
</dbReference>
<dbReference type="PROSITE" id="PS51077">
    <property type="entry name" value="HTH_ICLR"/>
    <property type="match status" value="1"/>
</dbReference>
<sequence>MTTPADTTPVTLTVERGLEVLRAFRADRAPLSNAELVRRTGFPKATVSRITATLIRIGFLRRVSGGRQFELSAGALSIGHAYLEASPVTRLVNPFLQTLADKLELCVALAVPDHLDMLYIACRTSARIATLRLGVGTLLPMETTSVGRAHLYALPESQRRERIAAILATPGKNADIVRKNLDTAFEDLRTTGVCMAVGEYQRNAYGIALPLTVGRTRTLMSLNCGAVELEPDMVAIRKRAIPALHAAGHRLTELLADVDCEP</sequence>
<proteinExistence type="predicted"/>
<evidence type="ECO:0000313" key="6">
    <source>
        <dbReference type="EMBL" id="GJH24972.1"/>
    </source>
</evidence>
<feature type="domain" description="IclR-ED" evidence="5">
    <location>
        <begin position="74"/>
        <end position="257"/>
    </location>
</feature>
<comment type="caution">
    <text evidence="6">The sequence shown here is derived from an EMBL/GenBank/DDBJ whole genome shotgun (WGS) entry which is preliminary data.</text>
</comment>
<dbReference type="InterPro" id="IPR005471">
    <property type="entry name" value="Tscrpt_reg_IclR_N"/>
</dbReference>
<evidence type="ECO:0000313" key="7">
    <source>
        <dbReference type="Proteomes" id="UP001055111"/>
    </source>
</evidence>
<evidence type="ECO:0000259" key="5">
    <source>
        <dbReference type="PROSITE" id="PS51078"/>
    </source>
</evidence>
<name>A0AA37MRR7_9BURK</name>
<dbReference type="GO" id="GO:0045892">
    <property type="term" value="P:negative regulation of DNA-templated transcription"/>
    <property type="evidence" value="ECO:0007669"/>
    <property type="project" value="TreeGrafter"/>
</dbReference>
<dbReference type="InterPro" id="IPR029016">
    <property type="entry name" value="GAF-like_dom_sf"/>
</dbReference>
<dbReference type="Pfam" id="PF09339">
    <property type="entry name" value="HTH_IclR"/>
    <property type="match status" value="1"/>
</dbReference>
<protein>
    <submittedName>
        <fullName evidence="6">IclR family transcriptional regulator</fullName>
    </submittedName>
</protein>
<dbReference type="EMBL" id="BPUS01000003">
    <property type="protein sequence ID" value="GJH24972.1"/>
    <property type="molecule type" value="Genomic_DNA"/>
</dbReference>
<evidence type="ECO:0000259" key="4">
    <source>
        <dbReference type="PROSITE" id="PS51077"/>
    </source>
</evidence>
<accession>A0AA37MRR7</accession>
<dbReference type="GO" id="GO:0003700">
    <property type="term" value="F:DNA-binding transcription factor activity"/>
    <property type="evidence" value="ECO:0007669"/>
    <property type="project" value="TreeGrafter"/>
</dbReference>
<dbReference type="InterPro" id="IPR036388">
    <property type="entry name" value="WH-like_DNA-bd_sf"/>
</dbReference>
<dbReference type="InterPro" id="IPR014757">
    <property type="entry name" value="Tscrpt_reg_IclR_C"/>
</dbReference>
<gene>
    <name evidence="6" type="ORF">CBA19CS42_10670</name>
</gene>
<dbReference type="Gene3D" id="1.10.10.10">
    <property type="entry name" value="Winged helix-like DNA-binding domain superfamily/Winged helix DNA-binding domain"/>
    <property type="match status" value="1"/>
</dbReference>
<evidence type="ECO:0000256" key="3">
    <source>
        <dbReference type="ARBA" id="ARBA00023163"/>
    </source>
</evidence>
<organism evidence="6 7">
    <name type="scientific">Caballeronia novacaledonica</name>
    <dbReference type="NCBI Taxonomy" id="1544861"/>
    <lineage>
        <taxon>Bacteria</taxon>
        <taxon>Pseudomonadati</taxon>
        <taxon>Pseudomonadota</taxon>
        <taxon>Betaproteobacteria</taxon>
        <taxon>Burkholderiales</taxon>
        <taxon>Burkholderiaceae</taxon>
        <taxon>Caballeronia</taxon>
    </lineage>
</organism>
<dbReference type="AlphaFoldDB" id="A0AA37MRR7"/>
<keyword evidence="3" id="KW-0804">Transcription</keyword>
<evidence type="ECO:0000256" key="1">
    <source>
        <dbReference type="ARBA" id="ARBA00023015"/>
    </source>
</evidence>
<dbReference type="SUPFAM" id="SSF46785">
    <property type="entry name" value="Winged helix' DNA-binding domain"/>
    <property type="match status" value="1"/>
</dbReference>
<dbReference type="PANTHER" id="PTHR30136:SF33">
    <property type="entry name" value="TRANSCRIPTIONAL REGULATORY PROTEIN"/>
    <property type="match status" value="1"/>
</dbReference>
<dbReference type="InterPro" id="IPR036390">
    <property type="entry name" value="WH_DNA-bd_sf"/>
</dbReference>
<reference evidence="6" key="1">
    <citation type="submission" date="2022-09" db="EMBL/GenBank/DDBJ databases">
        <title>Isolation and characterization of 3-chlorobenzoate degrading bacteria from soils in Shizuoka.</title>
        <authorList>
            <person name="Ifat A."/>
            <person name="Ogawa N."/>
            <person name="Kimbara K."/>
            <person name="Moriuchi R."/>
            <person name="Dohra H."/>
            <person name="Shintani M."/>
        </authorList>
    </citation>
    <scope>NUCLEOTIDE SEQUENCE</scope>
    <source>
        <strain evidence="6">19CS4-2</strain>
    </source>
</reference>